<evidence type="ECO:0000256" key="2">
    <source>
        <dbReference type="ARBA" id="ARBA00022676"/>
    </source>
</evidence>
<feature type="transmembrane region" description="Helical" evidence="17">
    <location>
        <begin position="154"/>
        <end position="176"/>
    </location>
</feature>
<dbReference type="PANTHER" id="PTHR30474:SF2">
    <property type="entry name" value="PEPTIDOGLYCAN GLYCOSYLTRANSFERASE FTSW-RELATED"/>
    <property type="match status" value="1"/>
</dbReference>
<dbReference type="EMBL" id="AFIJ01000011">
    <property type="protein sequence ID" value="EGL41453.1"/>
    <property type="molecule type" value="Genomic_DNA"/>
</dbReference>
<keyword evidence="19" id="KW-1185">Reference proteome</keyword>
<evidence type="ECO:0000256" key="7">
    <source>
        <dbReference type="ARBA" id="ARBA00022989"/>
    </source>
</evidence>
<feature type="transmembrane region" description="Helical" evidence="17">
    <location>
        <begin position="206"/>
        <end position="223"/>
    </location>
</feature>
<protein>
    <recommendedName>
        <fullName evidence="12">Probable peptidoglycan glycosyltransferase FtsW</fullName>
        <ecNumber evidence="14">2.4.99.28</ecNumber>
    </recommendedName>
    <alternativeName>
        <fullName evidence="13">Cell division protein FtsW</fullName>
    </alternativeName>
    <alternativeName>
        <fullName evidence="10">Cell wall polymerase</fullName>
    </alternativeName>
    <alternativeName>
        <fullName evidence="9">Peptidoglycan polymerase</fullName>
    </alternativeName>
</protein>
<feature type="transmembrane region" description="Helical" evidence="17">
    <location>
        <begin position="323"/>
        <end position="351"/>
    </location>
</feature>
<organism evidence="18 19">
    <name type="scientific">Megasphaera lornae</name>
    <dbReference type="NCBI Taxonomy" id="1000568"/>
    <lineage>
        <taxon>Bacteria</taxon>
        <taxon>Bacillati</taxon>
        <taxon>Bacillota</taxon>
        <taxon>Negativicutes</taxon>
        <taxon>Veillonellales</taxon>
        <taxon>Veillonellaceae</taxon>
        <taxon>Megasphaera</taxon>
    </lineage>
</organism>
<dbReference type="PROSITE" id="PS00428">
    <property type="entry name" value="FTSW_RODA_SPOVE"/>
    <property type="match status" value="1"/>
</dbReference>
<evidence type="ECO:0000256" key="10">
    <source>
        <dbReference type="ARBA" id="ARBA00033270"/>
    </source>
</evidence>
<comment type="similarity">
    <text evidence="11">Belongs to the SEDS family. FtsW subfamily.</text>
</comment>
<comment type="function">
    <text evidence="16">Peptidoglycan polymerase that is essential for cell division.</text>
</comment>
<feature type="transmembrane region" description="Helical" evidence="17">
    <location>
        <begin position="291"/>
        <end position="311"/>
    </location>
</feature>
<feature type="transmembrane region" description="Helical" evidence="17">
    <location>
        <begin position="182"/>
        <end position="199"/>
    </location>
</feature>
<proteinExistence type="inferred from homology"/>
<dbReference type="PANTHER" id="PTHR30474">
    <property type="entry name" value="CELL CYCLE PROTEIN"/>
    <property type="match status" value="1"/>
</dbReference>
<keyword evidence="5" id="KW-0133">Cell shape</keyword>
<dbReference type="InterPro" id="IPR001182">
    <property type="entry name" value="FtsW/RodA"/>
</dbReference>
<dbReference type="Pfam" id="PF01098">
    <property type="entry name" value="FTSW_RODA_SPOVE"/>
    <property type="match status" value="1"/>
</dbReference>
<evidence type="ECO:0000256" key="14">
    <source>
        <dbReference type="ARBA" id="ARBA00044770"/>
    </source>
</evidence>
<dbReference type="RefSeq" id="WP_007390789.1">
    <property type="nucleotide sequence ID" value="NZ_AFIJ01000011.1"/>
</dbReference>
<evidence type="ECO:0000256" key="8">
    <source>
        <dbReference type="ARBA" id="ARBA00023136"/>
    </source>
</evidence>
<name>A0ABN0D1M9_9FIRM</name>
<evidence type="ECO:0000256" key="12">
    <source>
        <dbReference type="ARBA" id="ARBA00041185"/>
    </source>
</evidence>
<evidence type="ECO:0000256" key="3">
    <source>
        <dbReference type="ARBA" id="ARBA00022679"/>
    </source>
</evidence>
<evidence type="ECO:0000313" key="18">
    <source>
        <dbReference type="EMBL" id="EGL41453.1"/>
    </source>
</evidence>
<keyword evidence="6" id="KW-0573">Peptidoglycan synthesis</keyword>
<feature type="transmembrane region" description="Helical" evidence="17">
    <location>
        <begin position="78"/>
        <end position="97"/>
    </location>
</feature>
<keyword evidence="3" id="KW-0808">Transferase</keyword>
<keyword evidence="7 17" id="KW-1133">Transmembrane helix</keyword>
<keyword evidence="2" id="KW-0328">Glycosyltransferase</keyword>
<feature type="transmembrane region" description="Helical" evidence="17">
    <location>
        <begin position="117"/>
        <end position="134"/>
    </location>
</feature>
<feature type="transmembrane region" description="Helical" evidence="17">
    <location>
        <begin position="48"/>
        <end position="66"/>
    </location>
</feature>
<evidence type="ECO:0000256" key="17">
    <source>
        <dbReference type="SAM" id="Phobius"/>
    </source>
</evidence>
<evidence type="ECO:0000256" key="9">
    <source>
        <dbReference type="ARBA" id="ARBA00032370"/>
    </source>
</evidence>
<evidence type="ECO:0000256" key="11">
    <source>
        <dbReference type="ARBA" id="ARBA00038053"/>
    </source>
</evidence>
<evidence type="ECO:0000256" key="1">
    <source>
        <dbReference type="ARBA" id="ARBA00004141"/>
    </source>
</evidence>
<dbReference type="EC" id="2.4.99.28" evidence="14"/>
<evidence type="ECO:0000256" key="13">
    <source>
        <dbReference type="ARBA" id="ARBA00041418"/>
    </source>
</evidence>
<keyword evidence="4 17" id="KW-0812">Transmembrane</keyword>
<evidence type="ECO:0000256" key="6">
    <source>
        <dbReference type="ARBA" id="ARBA00022984"/>
    </source>
</evidence>
<evidence type="ECO:0000256" key="15">
    <source>
        <dbReference type="ARBA" id="ARBA00049902"/>
    </source>
</evidence>
<keyword evidence="8 17" id="KW-0472">Membrane</keyword>
<gene>
    <name evidence="18" type="ORF">HMPREF1039_1440</name>
</gene>
<sequence>MKPKSKQLQKAFFWLSLSFILLLVLGTANVYSATFVAAPGVVSPTGYLLKQMVLIVLGLLVGYVAYKRDYKKMSNRIWPMIIITFLLLAAVLGVGVVVKGARRWIGLGGFTFQPSELAKIVGIIFSATVLARALETAQPLYFIRRNIKKEGNRFWRHSPVLVHPVIVLALGMALFVFKQPDAGTALVIFAIPVAMLWISGASFGNLRWLIGIGFAGLGVAIASEGYRMQRLVSWINPWKYQSSLGYQATQSFIAIGSGGILGQGVGNGISKFSYLPEAHTDFAFAVLAQEWGFLGVLLVMALFCLIIVFGFRVAFQCRDRFGMLMALGITMYFGGQGLINIGMNCGIFPVIGVPLPFISYGGTSLILNMFMAALLLNICRRGYREAIQQEQAAQQVLPPSLRQETQSRFIPGK</sequence>
<evidence type="ECO:0000313" key="19">
    <source>
        <dbReference type="Proteomes" id="UP000004018"/>
    </source>
</evidence>
<comment type="subcellular location">
    <subcellularLocation>
        <location evidence="1">Membrane</location>
        <topology evidence="1">Multi-pass membrane protein</topology>
    </subcellularLocation>
</comment>
<accession>A0ABN0D1M9</accession>
<comment type="catalytic activity">
    <reaction evidence="15">
        <text>[GlcNAc-(1-&gt;4)-Mur2Ac(oyl-L-Ala-gamma-D-Glu-L-Lys-D-Ala-D-Ala)](n)-di-trans,octa-cis-undecaprenyl diphosphate + beta-D-GlcNAc-(1-&gt;4)-Mur2Ac(oyl-L-Ala-gamma-D-Glu-L-Lys-D-Ala-D-Ala)-di-trans,octa-cis-undecaprenyl diphosphate = [GlcNAc-(1-&gt;4)-Mur2Ac(oyl-L-Ala-gamma-D-Glu-L-Lys-D-Ala-D-Ala)](n+1)-di-trans,octa-cis-undecaprenyl diphosphate + di-trans,octa-cis-undecaprenyl diphosphate + H(+)</text>
        <dbReference type="Rhea" id="RHEA:23708"/>
        <dbReference type="Rhea" id="RHEA-COMP:9602"/>
        <dbReference type="Rhea" id="RHEA-COMP:9603"/>
        <dbReference type="ChEBI" id="CHEBI:15378"/>
        <dbReference type="ChEBI" id="CHEBI:58405"/>
        <dbReference type="ChEBI" id="CHEBI:60033"/>
        <dbReference type="ChEBI" id="CHEBI:78435"/>
        <dbReference type="EC" id="2.4.99.28"/>
    </reaction>
</comment>
<evidence type="ECO:0000256" key="4">
    <source>
        <dbReference type="ARBA" id="ARBA00022692"/>
    </source>
</evidence>
<dbReference type="InterPro" id="IPR018365">
    <property type="entry name" value="Cell_cycle_FtsW-rel_CS"/>
</dbReference>
<reference evidence="18 19" key="1">
    <citation type="submission" date="2011-04" db="EMBL/GenBank/DDBJ databases">
        <authorList>
            <person name="Harkins D.M."/>
            <person name="Madupu R."/>
            <person name="Durkin A.S."/>
            <person name="Torralba M."/>
            <person name="Methe B."/>
            <person name="Sutton G.G."/>
            <person name="Nelson K.E."/>
        </authorList>
    </citation>
    <scope>NUCLEOTIDE SEQUENCE [LARGE SCALE GENOMIC DNA]</scope>
    <source>
        <strain evidence="18 19">UPII 199-6</strain>
    </source>
</reference>
<feature type="transmembrane region" description="Helical" evidence="17">
    <location>
        <begin position="357"/>
        <end position="379"/>
    </location>
</feature>
<evidence type="ECO:0000256" key="5">
    <source>
        <dbReference type="ARBA" id="ARBA00022960"/>
    </source>
</evidence>
<evidence type="ECO:0000256" key="16">
    <source>
        <dbReference type="ARBA" id="ARBA00049966"/>
    </source>
</evidence>
<dbReference type="Proteomes" id="UP000004018">
    <property type="component" value="Unassembled WGS sequence"/>
</dbReference>
<comment type="caution">
    <text evidence="18">The sequence shown here is derived from an EMBL/GenBank/DDBJ whole genome shotgun (WGS) entry which is preliminary data.</text>
</comment>